<feature type="transmembrane region" description="Helical" evidence="1">
    <location>
        <begin position="116"/>
        <end position="134"/>
    </location>
</feature>
<evidence type="ECO:0000256" key="1">
    <source>
        <dbReference type="SAM" id="Phobius"/>
    </source>
</evidence>
<organism evidence="2 3">
    <name type="scientific">Nocardioides baekrokdamisoli</name>
    <dbReference type="NCBI Taxonomy" id="1804624"/>
    <lineage>
        <taxon>Bacteria</taxon>
        <taxon>Bacillati</taxon>
        <taxon>Actinomycetota</taxon>
        <taxon>Actinomycetes</taxon>
        <taxon>Propionibacteriales</taxon>
        <taxon>Nocardioidaceae</taxon>
        <taxon>Nocardioides</taxon>
    </lineage>
</organism>
<evidence type="ECO:0000313" key="2">
    <source>
        <dbReference type="EMBL" id="BBH16902.1"/>
    </source>
</evidence>
<reference evidence="2 3" key="1">
    <citation type="submission" date="2018-11" db="EMBL/GenBank/DDBJ databases">
        <title>Complete genome sequence of Nocardioides baekrokdamisoli strain KCTC 39748.</title>
        <authorList>
            <person name="Kang S.W."/>
            <person name="Lee K.C."/>
            <person name="Kim K.K."/>
            <person name="Kim J.S."/>
            <person name="Kim D.S."/>
            <person name="Ko S.H."/>
            <person name="Yang S.H."/>
            <person name="Shin Y.K."/>
            <person name="Lee J.S."/>
        </authorList>
    </citation>
    <scope>NUCLEOTIDE SEQUENCE [LARGE SCALE GENOMIC DNA]</scope>
    <source>
        <strain evidence="2 3">KCTC 39748</strain>
    </source>
</reference>
<sequence length="242" mass="26075">MIFVAVLAAWGVYMVPKVRQQRAHVSTGKVGDAVSRSLRILARRDAVAGDERLVTSSADYSLKAVPDAAPAPVPTARREAARRAARRRRRVLGALVILLLTNAGLVEWTVVSPWSLIAPVTLIAAWLVACRMMVRKERPMSILRPAAAEADAEAVSVTAQVELALDEDGAPIDAQTDSWTPVSVPLPSYVDAAVAQRSVRTIDLDATGVFSAGHNEADSALAREAELVRARIAERQQQRQTS</sequence>
<dbReference type="KEGG" id="nbe:Back2_11890"/>
<feature type="transmembrane region" description="Helical" evidence="1">
    <location>
        <begin position="91"/>
        <end position="110"/>
    </location>
</feature>
<dbReference type="Proteomes" id="UP000271573">
    <property type="component" value="Chromosome"/>
</dbReference>
<keyword evidence="3" id="KW-1185">Reference proteome</keyword>
<dbReference type="AlphaFoldDB" id="A0A3G9IF27"/>
<keyword evidence="1" id="KW-0812">Transmembrane</keyword>
<dbReference type="EMBL" id="AP019307">
    <property type="protein sequence ID" value="BBH16902.1"/>
    <property type="molecule type" value="Genomic_DNA"/>
</dbReference>
<gene>
    <name evidence="2" type="ORF">Back2_11890</name>
</gene>
<keyword evidence="1" id="KW-0472">Membrane</keyword>
<accession>A0A3G9IF27</accession>
<evidence type="ECO:0000313" key="3">
    <source>
        <dbReference type="Proteomes" id="UP000271573"/>
    </source>
</evidence>
<protein>
    <submittedName>
        <fullName evidence="2">Uncharacterized protein</fullName>
    </submittedName>
</protein>
<keyword evidence="1" id="KW-1133">Transmembrane helix</keyword>
<proteinExistence type="predicted"/>
<name>A0A3G9IF27_9ACTN</name>